<reference evidence="7 8" key="1">
    <citation type="journal article" date="2016" name="Nat. Commun.">
        <title>Thousands of microbial genomes shed light on interconnected biogeochemical processes in an aquifer system.</title>
        <authorList>
            <person name="Anantharaman K."/>
            <person name="Brown C.T."/>
            <person name="Hug L.A."/>
            <person name="Sharon I."/>
            <person name="Castelle C.J."/>
            <person name="Probst A.J."/>
            <person name="Thomas B.C."/>
            <person name="Singh A."/>
            <person name="Wilkins M.J."/>
            <person name="Karaoz U."/>
            <person name="Brodie E.L."/>
            <person name="Williams K.H."/>
            <person name="Hubbard S.S."/>
            <person name="Banfield J.F."/>
        </authorList>
    </citation>
    <scope>NUCLEOTIDE SEQUENCE [LARGE SCALE GENOMIC DNA]</scope>
</reference>
<dbReference type="InterPro" id="IPR003660">
    <property type="entry name" value="HAMP_dom"/>
</dbReference>
<evidence type="ECO:0000313" key="8">
    <source>
        <dbReference type="Proteomes" id="UP000178885"/>
    </source>
</evidence>
<dbReference type="GO" id="GO:0007165">
    <property type="term" value="P:signal transduction"/>
    <property type="evidence" value="ECO:0007669"/>
    <property type="project" value="UniProtKB-KW"/>
</dbReference>
<dbReference type="SUPFAM" id="SSF58104">
    <property type="entry name" value="Methyl-accepting chemotaxis protein (MCP) signaling domain"/>
    <property type="match status" value="1"/>
</dbReference>
<dbReference type="AlphaFoldDB" id="A0A1F6TS58"/>
<dbReference type="InterPro" id="IPR024478">
    <property type="entry name" value="HlyB_4HB_MCP"/>
</dbReference>
<dbReference type="Gene3D" id="1.10.287.950">
    <property type="entry name" value="Methyl-accepting chemotaxis protein"/>
    <property type="match status" value="1"/>
</dbReference>
<dbReference type="PANTHER" id="PTHR32089:SF112">
    <property type="entry name" value="LYSOZYME-LIKE PROTEIN-RELATED"/>
    <property type="match status" value="1"/>
</dbReference>
<dbReference type="PANTHER" id="PTHR32089">
    <property type="entry name" value="METHYL-ACCEPTING CHEMOTAXIS PROTEIN MCPB"/>
    <property type="match status" value="1"/>
</dbReference>
<comment type="caution">
    <text evidence="7">The sequence shown here is derived from an EMBL/GenBank/DDBJ whole genome shotgun (WGS) entry which is preliminary data.</text>
</comment>
<evidence type="ECO:0000259" key="5">
    <source>
        <dbReference type="PROSITE" id="PS50111"/>
    </source>
</evidence>
<feature type="domain" description="HAMP" evidence="6">
    <location>
        <begin position="212"/>
        <end position="264"/>
    </location>
</feature>
<dbReference type="Gene3D" id="6.10.340.10">
    <property type="match status" value="1"/>
</dbReference>
<accession>A0A1F6TS58</accession>
<evidence type="ECO:0000313" key="7">
    <source>
        <dbReference type="EMBL" id="OGI47896.1"/>
    </source>
</evidence>
<evidence type="ECO:0000259" key="6">
    <source>
        <dbReference type="PROSITE" id="PS50885"/>
    </source>
</evidence>
<comment type="similarity">
    <text evidence="2">Belongs to the methyl-accepting chemotaxis (MCP) protein family.</text>
</comment>
<proteinExistence type="inferred from homology"/>
<evidence type="ECO:0000256" key="4">
    <source>
        <dbReference type="SAM" id="Phobius"/>
    </source>
</evidence>
<dbReference type="GO" id="GO:0016020">
    <property type="term" value="C:membrane"/>
    <property type="evidence" value="ECO:0007669"/>
    <property type="project" value="InterPro"/>
</dbReference>
<dbReference type="InterPro" id="IPR004089">
    <property type="entry name" value="MCPsignal_dom"/>
</dbReference>
<evidence type="ECO:0000256" key="2">
    <source>
        <dbReference type="ARBA" id="ARBA00029447"/>
    </source>
</evidence>
<gene>
    <name evidence="7" type="ORF">A2151_03305</name>
</gene>
<keyword evidence="4" id="KW-0812">Transmembrane</keyword>
<keyword evidence="1 3" id="KW-0807">Transducer</keyword>
<keyword evidence="4" id="KW-1133">Transmembrane helix</keyword>
<sequence length="507" mass="54545">MKLKFNLSNLSIRAKLLAGFGAVLAPLSILAAITYFTLAGVQDVLETTQPKTAYLADVRHQMWSLRFDIANYVGFDTEGRQKIKGSSAEKYEALEAALKKFTDAPGLTAEERELAKKIGEGFTNYQQVRPRWFELIDAGKMDEAVEYRAANTNKWGAYVVENTAALLDATKKNDAGRRDQQLGTVSFAHRSLTSVAVVALVMGIAAAFLVLRAIIGPVARLRDTVAKVSEGDYTARAQLQSTDELGTLGGAFDKMLEERVGALAKKEAESEALNTSIIDLMRAVAKLGKGDLTVKIPVREDITGALADAISSMADTTAKTLARVNNVSEEVRQASQLGRDIVHQTAQGMDGIRGTIQETGKRIKRLGERSQEITGIVKLIDDIAERTSVLALNANMQAAMAGEAGRGFRVVADEVQRLAERSKQATDQIGKLVSGIQAETNETTVTMERAIGEVVKGGELAEKATSQVSLIDKLGEGLLGAVRAFKLPAELLQQTAQPAAAEARKVA</sequence>
<dbReference type="Pfam" id="PF00672">
    <property type="entry name" value="HAMP"/>
    <property type="match status" value="1"/>
</dbReference>
<keyword evidence="4" id="KW-0472">Membrane</keyword>
<protein>
    <recommendedName>
        <fullName evidence="9">Chemotaxis protein</fullName>
    </recommendedName>
</protein>
<dbReference type="PROSITE" id="PS50111">
    <property type="entry name" value="CHEMOTAXIS_TRANSDUC_2"/>
    <property type="match status" value="1"/>
</dbReference>
<evidence type="ECO:0000256" key="1">
    <source>
        <dbReference type="ARBA" id="ARBA00023224"/>
    </source>
</evidence>
<evidence type="ECO:0008006" key="9">
    <source>
        <dbReference type="Google" id="ProtNLM"/>
    </source>
</evidence>
<dbReference type="CDD" id="cd06225">
    <property type="entry name" value="HAMP"/>
    <property type="match status" value="2"/>
</dbReference>
<dbReference type="STRING" id="1817760.A2151_03305"/>
<dbReference type="SMART" id="SM00283">
    <property type="entry name" value="MA"/>
    <property type="match status" value="1"/>
</dbReference>
<dbReference type="Pfam" id="PF12729">
    <property type="entry name" value="4HB_MCP_1"/>
    <property type="match status" value="1"/>
</dbReference>
<dbReference type="PROSITE" id="PS50885">
    <property type="entry name" value="HAMP"/>
    <property type="match status" value="2"/>
</dbReference>
<feature type="domain" description="Methyl-accepting transducer" evidence="5">
    <location>
        <begin position="303"/>
        <end position="507"/>
    </location>
</feature>
<dbReference type="SMART" id="SM00304">
    <property type="entry name" value="HAMP"/>
    <property type="match status" value="2"/>
</dbReference>
<dbReference type="Proteomes" id="UP000178885">
    <property type="component" value="Unassembled WGS sequence"/>
</dbReference>
<evidence type="ECO:0000256" key="3">
    <source>
        <dbReference type="PROSITE-ProRule" id="PRU00284"/>
    </source>
</evidence>
<organism evidence="7 8">
    <name type="scientific">Candidatus Muproteobacteria bacterium RBG_16_65_34</name>
    <dbReference type="NCBI Taxonomy" id="1817760"/>
    <lineage>
        <taxon>Bacteria</taxon>
        <taxon>Pseudomonadati</taxon>
        <taxon>Pseudomonadota</taxon>
        <taxon>Candidatus Muproteobacteria</taxon>
    </lineage>
</organism>
<feature type="domain" description="HAMP" evidence="6">
    <location>
        <begin position="271"/>
        <end position="322"/>
    </location>
</feature>
<dbReference type="Pfam" id="PF00015">
    <property type="entry name" value="MCPsignal"/>
    <property type="match status" value="1"/>
</dbReference>
<dbReference type="EMBL" id="MFSU01000042">
    <property type="protein sequence ID" value="OGI47896.1"/>
    <property type="molecule type" value="Genomic_DNA"/>
</dbReference>
<feature type="transmembrane region" description="Helical" evidence="4">
    <location>
        <begin position="195"/>
        <end position="215"/>
    </location>
</feature>
<name>A0A1F6TS58_9PROT</name>